<comment type="caution">
    <text evidence="9">The sequence shown here is derived from an EMBL/GenBank/DDBJ whole genome shotgun (WGS) entry which is preliminary data.</text>
</comment>
<feature type="transmembrane region" description="Helical" evidence="8">
    <location>
        <begin position="492"/>
        <end position="516"/>
    </location>
</feature>
<feature type="transmembrane region" description="Helical" evidence="8">
    <location>
        <begin position="36"/>
        <end position="56"/>
    </location>
</feature>
<dbReference type="OrthoDB" id="9807111at2"/>
<accession>A0A4R3NTF8</accession>
<feature type="transmembrane region" description="Helical" evidence="8">
    <location>
        <begin position="391"/>
        <end position="408"/>
    </location>
</feature>
<feature type="transmembrane region" description="Helical" evidence="8">
    <location>
        <begin position="447"/>
        <end position="471"/>
    </location>
</feature>
<dbReference type="Proteomes" id="UP000295097">
    <property type="component" value="Unassembled WGS sequence"/>
</dbReference>
<dbReference type="Pfam" id="PF04632">
    <property type="entry name" value="FUSC"/>
    <property type="match status" value="1"/>
</dbReference>
<dbReference type="RefSeq" id="WP_132311338.1">
    <property type="nucleotide sequence ID" value="NZ_SMAR01000014.1"/>
</dbReference>
<evidence type="ECO:0000256" key="8">
    <source>
        <dbReference type="SAM" id="Phobius"/>
    </source>
</evidence>
<evidence type="ECO:0000313" key="9">
    <source>
        <dbReference type="EMBL" id="TCT39060.1"/>
    </source>
</evidence>
<dbReference type="AlphaFoldDB" id="A0A4R3NTF8"/>
<evidence type="ECO:0000256" key="3">
    <source>
        <dbReference type="ARBA" id="ARBA00022475"/>
    </source>
</evidence>
<feature type="transmembrane region" description="Helical" evidence="8">
    <location>
        <begin position="420"/>
        <end position="441"/>
    </location>
</feature>
<keyword evidence="10" id="KW-1185">Reference proteome</keyword>
<dbReference type="EMBL" id="SMAR01000014">
    <property type="protein sequence ID" value="TCT39060.1"/>
    <property type="molecule type" value="Genomic_DNA"/>
</dbReference>
<gene>
    <name evidence="9" type="ORF">EDC90_101425</name>
</gene>
<dbReference type="PANTHER" id="PTHR30509">
    <property type="entry name" value="P-HYDROXYBENZOIC ACID EFFLUX PUMP SUBUNIT-RELATED"/>
    <property type="match status" value="1"/>
</dbReference>
<reference evidence="9 10" key="1">
    <citation type="submission" date="2019-03" db="EMBL/GenBank/DDBJ databases">
        <title>Freshwater and sediment microbial communities from various areas in North America, analyzing microbe dynamics in response to fracking.</title>
        <authorList>
            <person name="Lamendella R."/>
        </authorList>
    </citation>
    <scope>NUCLEOTIDE SEQUENCE [LARGE SCALE GENOMIC DNA]</scope>
    <source>
        <strain evidence="9 10">175.2</strain>
    </source>
</reference>
<dbReference type="InterPro" id="IPR006726">
    <property type="entry name" value="PHBA_efflux_AaeB/fusaric-R"/>
</dbReference>
<evidence type="ECO:0000256" key="1">
    <source>
        <dbReference type="ARBA" id="ARBA00004651"/>
    </source>
</evidence>
<keyword evidence="2" id="KW-0813">Transport</keyword>
<evidence type="ECO:0000256" key="6">
    <source>
        <dbReference type="ARBA" id="ARBA00023136"/>
    </source>
</evidence>
<dbReference type="PANTHER" id="PTHR30509:SF9">
    <property type="entry name" value="MULTIDRUG RESISTANCE PROTEIN MDTO"/>
    <property type="match status" value="1"/>
</dbReference>
<feature type="transmembrane region" description="Helical" evidence="8">
    <location>
        <begin position="111"/>
        <end position="130"/>
    </location>
</feature>
<evidence type="ECO:0000256" key="4">
    <source>
        <dbReference type="ARBA" id="ARBA00022692"/>
    </source>
</evidence>
<dbReference type="GO" id="GO:0005886">
    <property type="term" value="C:plasma membrane"/>
    <property type="evidence" value="ECO:0007669"/>
    <property type="project" value="UniProtKB-SubCell"/>
</dbReference>
<sequence length="684" mass="74765">MMVPGGLKTEYIIFSLKTFVAGMLAYWIAIEWGLANPYWAVGTVYIIANPLSGAIASKAVYRLAGTFLGAVVIIALVPNLVFAPTLLVLAVALWCSFCLFVSMLDRSPRSYVFMLAGYTVALTGLTLVNAPETSFSVATSRVEEIALGIICAAFVNRLVMPQHAGPLLSVRVEGWLENTANLTRDVLSGVSEGPQIIRERHKLAADAVGLRAFTSQVAYEGARGRALTERMQALQQRMVKVLPLLSEIADLHLALKKNGEMKDAQTSLLMEIHEWCAEKDETALNRAEQLRAAIAEERQRMEDNASGWNDLLWLRMTRRLADLVDVWADCQTLRLDMASGKAHRLRKELATQYRQSLNLHTDYGVAVLAATSVFILIVVASALWIYSGWTYGGSAVQIGAVLCCVLATMDNATPVLRKVFRLMLIAALTALVYQFAVMPLIDGFVPLIGALGLVLIPAGILLAAPASWLMGFQISVNLIYMLTLGNQMSTNFGAFANIILATFAGLGAATIIMATVRAVGSEQSARRILRSGWNVVIDATMNKRRLEPDFLVARMLDRLGLIVPRLAGLPQGSSVLEADLLRDLRVGLDVLKIQRNKHALKAQEVRLINDLLLKLADEYCTKLKDQKTAPEALAEALDAGLNRLIDEQAEAPLRVRDALVGLRSSLCPQAPPSHLQALEWRLTA</sequence>
<proteinExistence type="predicted"/>
<evidence type="ECO:0000256" key="2">
    <source>
        <dbReference type="ARBA" id="ARBA00022448"/>
    </source>
</evidence>
<protein>
    <submittedName>
        <fullName evidence="9">Putative membrane protein YccC</fullName>
    </submittedName>
</protein>
<keyword evidence="7" id="KW-0175">Coiled coil</keyword>
<feature type="transmembrane region" description="Helical" evidence="8">
    <location>
        <begin position="363"/>
        <end position="385"/>
    </location>
</feature>
<keyword evidence="5 8" id="KW-1133">Transmembrane helix</keyword>
<feature type="coiled-coil region" evidence="7">
    <location>
        <begin position="277"/>
        <end position="304"/>
    </location>
</feature>
<keyword evidence="6 8" id="KW-0472">Membrane</keyword>
<dbReference type="GO" id="GO:0022857">
    <property type="term" value="F:transmembrane transporter activity"/>
    <property type="evidence" value="ECO:0007669"/>
    <property type="project" value="InterPro"/>
</dbReference>
<feature type="transmembrane region" description="Helical" evidence="8">
    <location>
        <begin position="12"/>
        <end position="30"/>
    </location>
</feature>
<evidence type="ECO:0000313" key="10">
    <source>
        <dbReference type="Proteomes" id="UP000295097"/>
    </source>
</evidence>
<feature type="transmembrane region" description="Helical" evidence="8">
    <location>
        <begin position="63"/>
        <end position="81"/>
    </location>
</feature>
<organism evidence="9 10">
    <name type="scientific">Martelella mediterranea</name>
    <dbReference type="NCBI Taxonomy" id="293089"/>
    <lineage>
        <taxon>Bacteria</taxon>
        <taxon>Pseudomonadati</taxon>
        <taxon>Pseudomonadota</taxon>
        <taxon>Alphaproteobacteria</taxon>
        <taxon>Hyphomicrobiales</taxon>
        <taxon>Aurantimonadaceae</taxon>
        <taxon>Martelella</taxon>
    </lineage>
</organism>
<keyword evidence="4 8" id="KW-0812">Transmembrane</keyword>
<comment type="subcellular location">
    <subcellularLocation>
        <location evidence="1">Cell membrane</location>
        <topology evidence="1">Multi-pass membrane protein</topology>
    </subcellularLocation>
</comment>
<name>A0A4R3NTF8_9HYPH</name>
<evidence type="ECO:0000256" key="5">
    <source>
        <dbReference type="ARBA" id="ARBA00022989"/>
    </source>
</evidence>
<keyword evidence="3" id="KW-1003">Cell membrane</keyword>
<evidence type="ECO:0000256" key="7">
    <source>
        <dbReference type="SAM" id="Coils"/>
    </source>
</evidence>